<dbReference type="InterPro" id="IPR040676">
    <property type="entry name" value="DUF5641"/>
</dbReference>
<feature type="compositionally biased region" description="Polar residues" evidence="1">
    <location>
        <begin position="234"/>
        <end position="247"/>
    </location>
</feature>
<gene>
    <name evidence="3" type="primary">MSH3_2</name>
    <name evidence="3" type="ORF">CM83_9732</name>
</gene>
<protein>
    <submittedName>
        <fullName evidence="3">DNA mismatch repair protein MSH3</fullName>
    </submittedName>
</protein>
<dbReference type="PANTHER" id="PTHR47331">
    <property type="entry name" value="PHD-TYPE DOMAIN-CONTAINING PROTEIN"/>
    <property type="match status" value="1"/>
</dbReference>
<evidence type="ECO:0000313" key="3">
    <source>
        <dbReference type="EMBL" id="JAG20012.1"/>
    </source>
</evidence>
<name>A0A0A9XH14_LYGHE</name>
<evidence type="ECO:0000256" key="1">
    <source>
        <dbReference type="SAM" id="MobiDB-lite"/>
    </source>
</evidence>
<organism evidence="3">
    <name type="scientific">Lygus hesperus</name>
    <name type="common">Western plant bug</name>
    <dbReference type="NCBI Taxonomy" id="30085"/>
    <lineage>
        <taxon>Eukaryota</taxon>
        <taxon>Metazoa</taxon>
        <taxon>Ecdysozoa</taxon>
        <taxon>Arthropoda</taxon>
        <taxon>Hexapoda</taxon>
        <taxon>Insecta</taxon>
        <taxon>Pterygota</taxon>
        <taxon>Neoptera</taxon>
        <taxon>Paraneoptera</taxon>
        <taxon>Hemiptera</taxon>
        <taxon>Heteroptera</taxon>
        <taxon>Panheteroptera</taxon>
        <taxon>Cimicomorpha</taxon>
        <taxon>Miridae</taxon>
        <taxon>Mirini</taxon>
        <taxon>Lygus</taxon>
    </lineage>
</organism>
<feature type="region of interest" description="Disordered" evidence="1">
    <location>
        <begin position="223"/>
        <end position="253"/>
    </location>
</feature>
<reference evidence="3" key="2">
    <citation type="submission" date="2014-07" db="EMBL/GenBank/DDBJ databases">
        <authorList>
            <person name="Hull J."/>
        </authorList>
    </citation>
    <scope>NUCLEOTIDE SEQUENCE</scope>
</reference>
<proteinExistence type="predicted"/>
<dbReference type="Pfam" id="PF18701">
    <property type="entry name" value="DUF5641"/>
    <property type="match status" value="1"/>
</dbReference>
<feature type="non-terminal residue" evidence="3">
    <location>
        <position position="253"/>
    </location>
</feature>
<reference evidence="3" key="1">
    <citation type="journal article" date="2014" name="PLoS ONE">
        <title>Transcriptome-Based Identification of ABC Transporters in the Western Tarnished Plant Bug Lygus hesperus.</title>
        <authorList>
            <person name="Hull J.J."/>
            <person name="Chaney K."/>
            <person name="Geib S.M."/>
            <person name="Fabrick J.A."/>
            <person name="Brent C.S."/>
            <person name="Walsh D."/>
            <person name="Lavine L.C."/>
        </authorList>
    </citation>
    <scope>NUCLEOTIDE SEQUENCE</scope>
</reference>
<evidence type="ECO:0000259" key="2">
    <source>
        <dbReference type="Pfam" id="PF18701"/>
    </source>
</evidence>
<dbReference type="EMBL" id="GBHO01023592">
    <property type="protein sequence ID" value="JAG20012.1"/>
    <property type="molecule type" value="Transcribed_RNA"/>
</dbReference>
<sequence>MSSHHQIFTQAQLLTVLKEIQSVLNTRPLTTVSEDLEHVLTPSDFIQPIGTIPLESPNTISSCKFNTPKESLISSWKKSRSAFSEFVKMFHSQYLTSLLEKPRFTHKQPRIVVKRTPSLGDVVQVKEDFHTRVHWRVEKIAEIVPSRDGQIRTVRVRLPAGRLKMMVLNPLLQTNQQIRIAPQYSITHPIAVQPHIIQSKQMMGVRKPLQFLIRMMTHPSLKVDHGVKLPKQPSPGSKSGHVSSRHLQTPILH</sequence>
<accession>A0A0A9XH14</accession>
<feature type="domain" description="DUF5641" evidence="2">
    <location>
        <begin position="75"/>
        <end position="165"/>
    </location>
</feature>
<dbReference type="AlphaFoldDB" id="A0A0A9XH14"/>